<dbReference type="PANTHER" id="PTHR47718">
    <property type="entry name" value="OS01G0519700 PROTEIN"/>
    <property type="match status" value="1"/>
</dbReference>
<dbReference type="PANTHER" id="PTHR47718:SF7">
    <property type="entry name" value="PROTEIN FAR1-RELATED SEQUENCE"/>
    <property type="match status" value="1"/>
</dbReference>
<dbReference type="EMBL" id="NBSK02000008">
    <property type="protein sequence ID" value="KAJ0193720.1"/>
    <property type="molecule type" value="Genomic_DNA"/>
</dbReference>
<keyword evidence="1" id="KW-0479">Metal-binding</keyword>
<dbReference type="AlphaFoldDB" id="A0A9R1WYD4"/>
<evidence type="ECO:0000256" key="3">
    <source>
        <dbReference type="ARBA" id="ARBA00022833"/>
    </source>
</evidence>
<dbReference type="Pfam" id="PF03101">
    <property type="entry name" value="FAR1"/>
    <property type="match status" value="1"/>
</dbReference>
<dbReference type="InterPro" id="IPR007527">
    <property type="entry name" value="Znf_SWIM"/>
</dbReference>
<feature type="domain" description="SWIM-type" evidence="5">
    <location>
        <begin position="650"/>
        <end position="688"/>
    </location>
</feature>
<evidence type="ECO:0000259" key="5">
    <source>
        <dbReference type="PROSITE" id="PS50966"/>
    </source>
</evidence>
<gene>
    <name evidence="6" type="ORF">LSAT_V11C800430770</name>
</gene>
<dbReference type="InterPro" id="IPR004330">
    <property type="entry name" value="FAR1_DNA_bnd_dom"/>
</dbReference>
<dbReference type="Pfam" id="PF10551">
    <property type="entry name" value="MULE"/>
    <property type="match status" value="1"/>
</dbReference>
<comment type="caution">
    <text evidence="6">The sequence shown here is derived from an EMBL/GenBank/DDBJ whole genome shotgun (WGS) entry which is preliminary data.</text>
</comment>
<proteinExistence type="predicted"/>
<evidence type="ECO:0000256" key="4">
    <source>
        <dbReference type="PROSITE-ProRule" id="PRU00325"/>
    </source>
</evidence>
<reference evidence="6 7" key="1">
    <citation type="journal article" date="2017" name="Nat. Commun.">
        <title>Genome assembly with in vitro proximity ligation data and whole-genome triplication in lettuce.</title>
        <authorList>
            <person name="Reyes-Chin-Wo S."/>
            <person name="Wang Z."/>
            <person name="Yang X."/>
            <person name="Kozik A."/>
            <person name="Arikit S."/>
            <person name="Song C."/>
            <person name="Xia L."/>
            <person name="Froenicke L."/>
            <person name="Lavelle D.O."/>
            <person name="Truco M.J."/>
            <person name="Xia R."/>
            <person name="Zhu S."/>
            <person name="Xu C."/>
            <person name="Xu H."/>
            <person name="Xu X."/>
            <person name="Cox K."/>
            <person name="Korf I."/>
            <person name="Meyers B.C."/>
            <person name="Michelmore R.W."/>
        </authorList>
    </citation>
    <scope>NUCLEOTIDE SEQUENCE [LARGE SCALE GENOMIC DNA]</scope>
    <source>
        <strain evidence="7">cv. Salinas</strain>
        <tissue evidence="6">Seedlings</tissue>
    </source>
</reference>
<evidence type="ECO:0000256" key="1">
    <source>
        <dbReference type="ARBA" id="ARBA00022723"/>
    </source>
</evidence>
<dbReference type="InterPro" id="IPR006564">
    <property type="entry name" value="Znf_PMZ"/>
</dbReference>
<dbReference type="PROSITE" id="PS50966">
    <property type="entry name" value="ZF_SWIM"/>
    <property type="match status" value="1"/>
</dbReference>
<dbReference type="InterPro" id="IPR018289">
    <property type="entry name" value="MULE_transposase_dom"/>
</dbReference>
<evidence type="ECO:0000256" key="2">
    <source>
        <dbReference type="ARBA" id="ARBA00022771"/>
    </source>
</evidence>
<dbReference type="GO" id="GO:0008270">
    <property type="term" value="F:zinc ion binding"/>
    <property type="evidence" value="ECO:0007669"/>
    <property type="project" value="UniProtKB-KW"/>
</dbReference>
<dbReference type="SMART" id="SM00575">
    <property type="entry name" value="ZnF_PMZ"/>
    <property type="match status" value="1"/>
</dbReference>
<dbReference type="Proteomes" id="UP000235145">
    <property type="component" value="Unassembled WGS sequence"/>
</dbReference>
<name>A0A9R1WYD4_LACSA</name>
<evidence type="ECO:0000313" key="6">
    <source>
        <dbReference type="EMBL" id="KAJ0193720.1"/>
    </source>
</evidence>
<organism evidence="6 7">
    <name type="scientific">Lactuca sativa</name>
    <name type="common">Garden lettuce</name>
    <dbReference type="NCBI Taxonomy" id="4236"/>
    <lineage>
        <taxon>Eukaryota</taxon>
        <taxon>Viridiplantae</taxon>
        <taxon>Streptophyta</taxon>
        <taxon>Embryophyta</taxon>
        <taxon>Tracheophyta</taxon>
        <taxon>Spermatophyta</taxon>
        <taxon>Magnoliopsida</taxon>
        <taxon>eudicotyledons</taxon>
        <taxon>Gunneridae</taxon>
        <taxon>Pentapetalae</taxon>
        <taxon>asterids</taxon>
        <taxon>campanulids</taxon>
        <taxon>Asterales</taxon>
        <taxon>Asteraceae</taxon>
        <taxon>Cichorioideae</taxon>
        <taxon>Cichorieae</taxon>
        <taxon>Lactucinae</taxon>
        <taxon>Lactuca</taxon>
    </lineage>
</organism>
<keyword evidence="3" id="KW-0862">Zinc</keyword>
<protein>
    <recommendedName>
        <fullName evidence="5">SWIM-type domain-containing protein</fullName>
    </recommendedName>
</protein>
<evidence type="ECO:0000313" key="7">
    <source>
        <dbReference type="Proteomes" id="UP000235145"/>
    </source>
</evidence>
<keyword evidence="7" id="KW-1185">Reference proteome</keyword>
<accession>A0A9R1WYD4</accession>
<keyword evidence="2 4" id="KW-0863">Zinc-finger</keyword>
<sequence>MKVEMDMTNCGCVGRWSNNGGGGRRSNGGGGGRYSSAFLRKKKMGFLLVPIKIGFLEVVFSLKKHYSKILSRDQELIWFVIIIAGVTRYIMNESEADVHPINTQITEEVDAEDLSIATYESEKINCVDANAESDKDEVNGENILGKVFDTTDVAYAFYNDYAFVHGFGIRIHTTCKNKGTNEPYRKTLVCDKEGFKREDGNTSSGHEKKRRREVRIGCKAMLGISKRKDGKWFVDLFDDTHNHELSITPTKVMKHRSHAKFHRTMECKSLLVQLNQSGLKPSQIKKTINAMKTSNEPDVTSKQCVDVLSEQRKHNRGREFYGLIKHLQDKALVDNDQYYVVDLCSDGCPRNIFWADGRSRDDFTKFGDVVVFDVTYMKNKFKMPFAPFTGVNHHGQSILFGGALLENEKEETFVWLFEHFLKCMFSKYPNAIITDQDKAMGNAIKKVFPNAQHRFCAWHIKKHELEHLRPYISRYSDFQESYKEWVMSDTIEEFETMWEVIRDKYKLENNCWITDMYNQRIHWAKAFLKDIFLAGMTTSGRSESINSFFDDFVNSSTMLNDFLVQYDKAVASRRAAEEDEDFKTMNSRPVLSSIHPIEAKAGECYTRKVFEIFKKEWIEATNNLTHETLSKSTEEIKYRVGQLNVDKKYWRIVSFCLLKKMHVTCSCAKYETCGILCKHILYVMKKRHVDTLPSHYILPRWTLNARYKVGKRSIGLEEMNNKNGVSAYTLWCVRSNFNKVIEQAKDSPLEIENVNNILIKLLQEQEIRKKPIPVENVSQGSCVRISQFNMTPQISVRDPVGPTNMKGRPKIASRIKSSVEGPKKRTCSYCQGLGHYATSCSKSKVDESLQEKQ</sequence>